<feature type="compositionally biased region" description="Polar residues" evidence="1">
    <location>
        <begin position="66"/>
        <end position="84"/>
    </location>
</feature>
<dbReference type="Proteomes" id="UP000225108">
    <property type="component" value="Unassembled WGS sequence"/>
</dbReference>
<reference evidence="2 3" key="1">
    <citation type="submission" date="2017-10" db="EMBL/GenBank/DDBJ databases">
        <title>The draft genome sequence of Williamsia sp. BULT 1.1 isolated from the semi-arid grassland soils from South Africa.</title>
        <authorList>
            <person name="Kabwe M.H."/>
            <person name="Govender N."/>
            <person name="Mutseka Lunga P."/>
            <person name="Vikram S."/>
            <person name="Makhalanyane T.P."/>
        </authorList>
    </citation>
    <scope>NUCLEOTIDE SEQUENCE [LARGE SCALE GENOMIC DNA]</scope>
    <source>
        <strain evidence="2 3">BULT 1.1</strain>
    </source>
</reference>
<accession>A0A2G3PTL3</accession>
<organism evidence="2 3">
    <name type="scientific">Williamsia marianensis</name>
    <dbReference type="NCBI Taxonomy" id="85044"/>
    <lineage>
        <taxon>Bacteria</taxon>
        <taxon>Bacillati</taxon>
        <taxon>Actinomycetota</taxon>
        <taxon>Actinomycetes</taxon>
        <taxon>Mycobacteriales</taxon>
        <taxon>Nocardiaceae</taxon>
        <taxon>Williamsia</taxon>
    </lineage>
</organism>
<proteinExistence type="predicted"/>
<name>A0A2G3PTL3_WILMA</name>
<evidence type="ECO:0000313" key="3">
    <source>
        <dbReference type="Proteomes" id="UP000225108"/>
    </source>
</evidence>
<comment type="caution">
    <text evidence="2">The sequence shown here is derived from an EMBL/GenBank/DDBJ whole genome shotgun (WGS) entry which is preliminary data.</text>
</comment>
<evidence type="ECO:0000256" key="1">
    <source>
        <dbReference type="SAM" id="MobiDB-lite"/>
    </source>
</evidence>
<feature type="region of interest" description="Disordered" evidence="1">
    <location>
        <begin position="63"/>
        <end position="84"/>
    </location>
</feature>
<dbReference type="AlphaFoldDB" id="A0A2G3PTL3"/>
<protein>
    <submittedName>
        <fullName evidence="2">Uncharacterized protein</fullName>
    </submittedName>
</protein>
<sequence length="84" mass="9394">MAWTAVCWWRSRAESRVRTAVIVPGGVRPVRRCAVLMAETRRRSVARDRSGSKCRYRAVVSADDPSASTSNAVHQSVYNCQSPR</sequence>
<gene>
    <name evidence="2" type="ORF">CSW57_00045</name>
</gene>
<dbReference type="EMBL" id="PEBD01000002">
    <property type="protein sequence ID" value="PHV69144.1"/>
    <property type="molecule type" value="Genomic_DNA"/>
</dbReference>
<evidence type="ECO:0000313" key="2">
    <source>
        <dbReference type="EMBL" id="PHV69144.1"/>
    </source>
</evidence>